<feature type="region of interest" description="Disordered" evidence="2">
    <location>
        <begin position="1"/>
        <end position="31"/>
    </location>
</feature>
<dbReference type="Gene3D" id="4.10.60.10">
    <property type="entry name" value="Zinc finger, CCHC-type"/>
    <property type="match status" value="1"/>
</dbReference>
<keyword evidence="1" id="KW-0479">Metal-binding</keyword>
<reference evidence="4 5" key="1">
    <citation type="submission" date="2024-11" db="EMBL/GenBank/DDBJ databases">
        <title>Chromosome-level genome assembly of the freshwater bivalve Anodonta woodiana.</title>
        <authorList>
            <person name="Chen X."/>
        </authorList>
    </citation>
    <scope>NUCLEOTIDE SEQUENCE [LARGE SCALE GENOMIC DNA]</scope>
    <source>
        <strain evidence="4">MN2024</strain>
        <tissue evidence="4">Gills</tissue>
    </source>
</reference>
<keyword evidence="1" id="KW-0863">Zinc-finger</keyword>
<keyword evidence="1" id="KW-0862">Zinc</keyword>
<dbReference type="InterPro" id="IPR001878">
    <property type="entry name" value="Znf_CCHC"/>
</dbReference>
<evidence type="ECO:0000313" key="5">
    <source>
        <dbReference type="Proteomes" id="UP001634394"/>
    </source>
</evidence>
<dbReference type="Pfam" id="PF00098">
    <property type="entry name" value="zf-CCHC"/>
    <property type="match status" value="1"/>
</dbReference>
<accession>A0ABD3W048</accession>
<organism evidence="4 5">
    <name type="scientific">Sinanodonta woodiana</name>
    <name type="common">Chinese pond mussel</name>
    <name type="synonym">Anodonta woodiana</name>
    <dbReference type="NCBI Taxonomy" id="1069815"/>
    <lineage>
        <taxon>Eukaryota</taxon>
        <taxon>Metazoa</taxon>
        <taxon>Spiralia</taxon>
        <taxon>Lophotrochozoa</taxon>
        <taxon>Mollusca</taxon>
        <taxon>Bivalvia</taxon>
        <taxon>Autobranchia</taxon>
        <taxon>Heteroconchia</taxon>
        <taxon>Palaeoheterodonta</taxon>
        <taxon>Unionida</taxon>
        <taxon>Unionoidea</taxon>
        <taxon>Unionidae</taxon>
        <taxon>Unioninae</taxon>
        <taxon>Sinanodonta</taxon>
    </lineage>
</organism>
<evidence type="ECO:0000313" key="4">
    <source>
        <dbReference type="EMBL" id="KAL3866628.1"/>
    </source>
</evidence>
<gene>
    <name evidence="4" type="ORF">ACJMK2_043912</name>
</gene>
<dbReference type="SMART" id="SM00343">
    <property type="entry name" value="ZnF_C2HC"/>
    <property type="match status" value="1"/>
</dbReference>
<comment type="caution">
    <text evidence="4">The sequence shown here is derived from an EMBL/GenBank/DDBJ whole genome shotgun (WGS) entry which is preliminary data.</text>
</comment>
<dbReference type="AlphaFoldDB" id="A0ABD3W048"/>
<dbReference type="Proteomes" id="UP001634394">
    <property type="component" value="Unassembled WGS sequence"/>
</dbReference>
<evidence type="ECO:0000259" key="3">
    <source>
        <dbReference type="PROSITE" id="PS50158"/>
    </source>
</evidence>
<keyword evidence="5" id="KW-1185">Reference proteome</keyword>
<feature type="compositionally biased region" description="Basic and acidic residues" evidence="2">
    <location>
        <begin position="76"/>
        <end position="90"/>
    </location>
</feature>
<proteinExistence type="predicted"/>
<dbReference type="EMBL" id="JBJQND010000009">
    <property type="protein sequence ID" value="KAL3866628.1"/>
    <property type="molecule type" value="Genomic_DNA"/>
</dbReference>
<protein>
    <recommendedName>
        <fullName evidence="3">CCHC-type domain-containing protein</fullName>
    </recommendedName>
</protein>
<name>A0ABD3W048_SINWO</name>
<dbReference type="InterPro" id="IPR036875">
    <property type="entry name" value="Znf_CCHC_sf"/>
</dbReference>
<feature type="domain" description="CCHC-type" evidence="3">
    <location>
        <begin position="148"/>
        <end position="162"/>
    </location>
</feature>
<dbReference type="SUPFAM" id="SSF57756">
    <property type="entry name" value="Retrovirus zinc finger-like domains"/>
    <property type="match status" value="1"/>
</dbReference>
<evidence type="ECO:0000256" key="2">
    <source>
        <dbReference type="SAM" id="MobiDB-lite"/>
    </source>
</evidence>
<sequence length="209" mass="23828">MQTKMRSDVLESSQDRTFKKMTRRTTPWGVESDLKDDSELIEEDGFEVGEHAYRVPVKNDGVKKTQNTVKGGPATLKKEDMTEGEKSSENKCQDKEILQQIVDKINKIEDGMRRIQQNNMSTLLRKGGRPQMQTYQKRNQENRHKLNCFSCGEQGHFSRECPYKHTTLGIDGLWSNLRNGEPTLQGKSVSNSTDCNYEALNEIGLAPRA</sequence>
<dbReference type="PROSITE" id="PS50158">
    <property type="entry name" value="ZF_CCHC"/>
    <property type="match status" value="1"/>
</dbReference>
<feature type="compositionally biased region" description="Basic and acidic residues" evidence="2">
    <location>
        <begin position="1"/>
        <end position="18"/>
    </location>
</feature>
<evidence type="ECO:0000256" key="1">
    <source>
        <dbReference type="PROSITE-ProRule" id="PRU00047"/>
    </source>
</evidence>
<feature type="region of interest" description="Disordered" evidence="2">
    <location>
        <begin position="63"/>
        <end position="90"/>
    </location>
</feature>
<dbReference type="GO" id="GO:0008270">
    <property type="term" value="F:zinc ion binding"/>
    <property type="evidence" value="ECO:0007669"/>
    <property type="project" value="UniProtKB-KW"/>
</dbReference>